<proteinExistence type="predicted"/>
<sequence>MHLPRLRMALVGFPDAAFPQTLLRARTSPAWEAAPLDEADALWVAGPSARMEADSLVRVWNGDGKAAVVLHLNTLERPIAFTAPIADDRLHAVERVDLRSPASVDQSLRRTEQSLRAVLLQLGMAHQIATRMTTLTAHTYHVMLKEKLVAVVSVPGRIGIELSTDPEALAEARWVARPAGANDFPKWFLPTSFAECLWLHASRVPTDLLPQRYRTAPLYFRCVPRVPQRLVQNRHYAVLADLAAAPRTFAELQQAVGLSEQELAAVLTVLYFAGSITCNPERAARGGGGGGSREAVTASELRNSMFPAGPSGGPEATMPAPLEWRP</sequence>
<dbReference type="EMBL" id="JAEQNE010000003">
    <property type="protein sequence ID" value="MBL0392294.1"/>
    <property type="molecule type" value="Genomic_DNA"/>
</dbReference>
<reference evidence="2 3" key="1">
    <citation type="journal article" date="2017" name="Int. J. Syst. Evol. Microbiol.">
        <title>Ramlibacter monticola sp. nov., isolated from forest soil.</title>
        <authorList>
            <person name="Chaudhary D.K."/>
            <person name="Kim J."/>
        </authorList>
    </citation>
    <scope>NUCLEOTIDE SEQUENCE [LARGE SCALE GENOMIC DNA]</scope>
    <source>
        <strain evidence="2 3">KACC 19175</strain>
    </source>
</reference>
<dbReference type="RefSeq" id="WP_201674929.1">
    <property type="nucleotide sequence ID" value="NZ_JAEQNE010000003.1"/>
</dbReference>
<protein>
    <submittedName>
        <fullName evidence="2">Uncharacterized protein</fullName>
    </submittedName>
</protein>
<evidence type="ECO:0000256" key="1">
    <source>
        <dbReference type="SAM" id="MobiDB-lite"/>
    </source>
</evidence>
<evidence type="ECO:0000313" key="3">
    <source>
        <dbReference type="Proteomes" id="UP000599109"/>
    </source>
</evidence>
<evidence type="ECO:0000313" key="2">
    <source>
        <dbReference type="EMBL" id="MBL0392294.1"/>
    </source>
</evidence>
<name>A0A936Z1F8_9BURK</name>
<dbReference type="Proteomes" id="UP000599109">
    <property type="component" value="Unassembled WGS sequence"/>
</dbReference>
<comment type="caution">
    <text evidence="2">The sequence shown here is derived from an EMBL/GenBank/DDBJ whole genome shotgun (WGS) entry which is preliminary data.</text>
</comment>
<keyword evidence="3" id="KW-1185">Reference proteome</keyword>
<organism evidence="2 3">
    <name type="scientific">Ramlibacter monticola</name>
    <dbReference type="NCBI Taxonomy" id="1926872"/>
    <lineage>
        <taxon>Bacteria</taxon>
        <taxon>Pseudomonadati</taxon>
        <taxon>Pseudomonadota</taxon>
        <taxon>Betaproteobacteria</taxon>
        <taxon>Burkholderiales</taxon>
        <taxon>Comamonadaceae</taxon>
        <taxon>Ramlibacter</taxon>
    </lineage>
</organism>
<feature type="region of interest" description="Disordered" evidence="1">
    <location>
        <begin position="282"/>
        <end position="326"/>
    </location>
</feature>
<gene>
    <name evidence="2" type="ORF">JJ685_14235</name>
</gene>
<accession>A0A936Z1F8</accession>
<dbReference type="AlphaFoldDB" id="A0A936Z1F8"/>